<dbReference type="PANTHER" id="PTHR12155:SF41">
    <property type="entry name" value="SCHLAFEN ALBA-2 DOMAIN-CONTAINING PROTEIN"/>
    <property type="match status" value="1"/>
</dbReference>
<name>A0A914WFH2_9BILA</name>
<dbReference type="Proteomes" id="UP000887566">
    <property type="component" value="Unplaced"/>
</dbReference>
<dbReference type="InterPro" id="IPR029684">
    <property type="entry name" value="Schlafen"/>
</dbReference>
<sequence length="271" mass="30403">MPLNLSSAPVSIDEGAGQKAEWEAVAAGFGAISDDVRGGFQFNLDETTDAFGRSTVKGRAARFNEPLEYGADYAVMTLDLLSRKRRIDPTIATLSTRYLEALYAPTKDAQSLRKTRADVKRRFVKGLKYEAPTGMRAWTLLKSEEELLQLSTFTVQSYICAALNCRRLLRMVFGVSSNETVDGIEMTMVDRDKLRQGIDFAMSREFIPPLDPDIYSVDFVPVMDPSNHRVVVENLFVVEITLKRLSSQVSFTPNASFNLPHAFIFLIQLRN</sequence>
<evidence type="ECO:0000313" key="2">
    <source>
        <dbReference type="WBParaSite" id="PSAMB.scaffold4073size15787.g23389.t1"/>
    </source>
</evidence>
<protein>
    <submittedName>
        <fullName evidence="2">Uncharacterized protein</fullName>
    </submittedName>
</protein>
<proteinExistence type="predicted"/>
<reference evidence="2" key="1">
    <citation type="submission" date="2022-11" db="UniProtKB">
        <authorList>
            <consortium name="WormBaseParasite"/>
        </authorList>
    </citation>
    <scope>IDENTIFICATION</scope>
</reference>
<dbReference type="WBParaSite" id="PSAMB.scaffold4073size15787.g23389.t1">
    <property type="protein sequence ID" value="PSAMB.scaffold4073size15787.g23389.t1"/>
    <property type="gene ID" value="PSAMB.scaffold4073size15787.g23389"/>
</dbReference>
<dbReference type="PANTHER" id="PTHR12155">
    <property type="entry name" value="SCHLAFEN"/>
    <property type="match status" value="1"/>
</dbReference>
<keyword evidence="1" id="KW-1185">Reference proteome</keyword>
<organism evidence="1 2">
    <name type="scientific">Plectus sambesii</name>
    <dbReference type="NCBI Taxonomy" id="2011161"/>
    <lineage>
        <taxon>Eukaryota</taxon>
        <taxon>Metazoa</taxon>
        <taxon>Ecdysozoa</taxon>
        <taxon>Nematoda</taxon>
        <taxon>Chromadorea</taxon>
        <taxon>Plectida</taxon>
        <taxon>Plectina</taxon>
        <taxon>Plectoidea</taxon>
        <taxon>Plectidae</taxon>
        <taxon>Plectus</taxon>
    </lineage>
</organism>
<dbReference type="AlphaFoldDB" id="A0A914WFH2"/>
<evidence type="ECO:0000313" key="1">
    <source>
        <dbReference type="Proteomes" id="UP000887566"/>
    </source>
</evidence>
<accession>A0A914WFH2</accession>